<sequence length="241" mass="27272">MNDHSPIEVISFDLDDTLWPLRATLEHAELDYFRWLTEQCSALADHHSLQSMREYRQHFLQQQPGLRHQISQLRIESTQQLLTDLGCHDAQAISQQGFDRFIINRNKITPYPESSAVLSELARHYRLIAITNGNADVTQSGLATFFEFCLSAEQLNASKPMAEPFLTAQQLGGFGPHQVIHVGDHLHHDIAGAQQQGWQGIWLDHNLGLERDDSITPDAIIHHIGQLPQAVSTLANKLRHD</sequence>
<dbReference type="InterPro" id="IPR023214">
    <property type="entry name" value="HAD_sf"/>
</dbReference>
<dbReference type="InterPro" id="IPR036412">
    <property type="entry name" value="HAD-like_sf"/>
</dbReference>
<evidence type="ECO:0000256" key="2">
    <source>
        <dbReference type="ARBA" id="ARBA00022801"/>
    </source>
</evidence>
<dbReference type="RefSeq" id="WP_237444497.1">
    <property type="nucleotide sequence ID" value="NZ_CAKLPX010000002.1"/>
</dbReference>
<accession>A0ABM9AF11</accession>
<evidence type="ECO:0000313" key="4">
    <source>
        <dbReference type="EMBL" id="CAH0991797.1"/>
    </source>
</evidence>
<dbReference type="Pfam" id="PF00702">
    <property type="entry name" value="Hydrolase"/>
    <property type="match status" value="1"/>
</dbReference>
<dbReference type="Proteomes" id="UP000838100">
    <property type="component" value="Unassembled WGS sequence"/>
</dbReference>
<dbReference type="EMBL" id="CAKLPX010000002">
    <property type="protein sequence ID" value="CAH0991797.1"/>
    <property type="molecule type" value="Genomic_DNA"/>
</dbReference>
<dbReference type="EC" id="3.1.3.104" evidence="4"/>
<reference evidence="4" key="1">
    <citation type="submission" date="2021-12" db="EMBL/GenBank/DDBJ databases">
        <authorList>
            <person name="Rodrigo-Torres L."/>
            <person name="Arahal R. D."/>
            <person name="Lucena T."/>
        </authorList>
    </citation>
    <scope>NUCLEOTIDE SEQUENCE</scope>
    <source>
        <strain evidence="4">CECT 8267</strain>
    </source>
</reference>
<dbReference type="NCBIfam" id="TIGR01549">
    <property type="entry name" value="HAD-SF-IA-v1"/>
    <property type="match status" value="1"/>
</dbReference>
<evidence type="ECO:0000313" key="5">
    <source>
        <dbReference type="Proteomes" id="UP000838100"/>
    </source>
</evidence>
<dbReference type="Gene3D" id="1.20.120.1600">
    <property type="match status" value="1"/>
</dbReference>
<keyword evidence="5" id="KW-1185">Reference proteome</keyword>
<dbReference type="PANTHER" id="PTHR46470">
    <property type="entry name" value="N-ACYLNEURAMINATE-9-PHOSPHATASE"/>
    <property type="match status" value="1"/>
</dbReference>
<gene>
    <name evidence="4" type="primary">yigB</name>
    <name evidence="4" type="ORF">SIN8267_01912</name>
</gene>
<name>A0ABM9AF11_9GAMM</name>
<dbReference type="InterPro" id="IPR006439">
    <property type="entry name" value="HAD-SF_hydro_IA"/>
</dbReference>
<proteinExistence type="predicted"/>
<keyword evidence="2 4" id="KW-0378">Hydrolase</keyword>
<organism evidence="4 5">
    <name type="scientific">Sinobacterium norvegicum</name>
    <dbReference type="NCBI Taxonomy" id="1641715"/>
    <lineage>
        <taxon>Bacteria</taxon>
        <taxon>Pseudomonadati</taxon>
        <taxon>Pseudomonadota</taxon>
        <taxon>Gammaproteobacteria</taxon>
        <taxon>Cellvibrionales</taxon>
        <taxon>Spongiibacteraceae</taxon>
        <taxon>Sinobacterium</taxon>
    </lineage>
</organism>
<evidence type="ECO:0000256" key="3">
    <source>
        <dbReference type="ARBA" id="ARBA00022842"/>
    </source>
</evidence>
<dbReference type="SFLD" id="SFLDG01129">
    <property type="entry name" value="C1.5:_HAD__Beta-PGM__Phosphata"/>
    <property type="match status" value="1"/>
</dbReference>
<dbReference type="PANTHER" id="PTHR46470:SF4">
    <property type="entry name" value="5-AMINO-6-(5-PHOSPHO-D-RIBITYLAMINO)URACIL PHOSPHATASE YIGB"/>
    <property type="match status" value="1"/>
</dbReference>
<keyword evidence="3" id="KW-0460">Magnesium</keyword>
<comment type="cofactor">
    <cofactor evidence="1">
        <name>Mg(2+)</name>
        <dbReference type="ChEBI" id="CHEBI:18420"/>
    </cofactor>
</comment>
<protein>
    <submittedName>
        <fullName evidence="4">5-amino-6-(5-phospho-D-ribitylamino)uracil phosphatase YigB</fullName>
        <ecNumber evidence="4">3.1.3.104</ecNumber>
    </submittedName>
</protein>
<comment type="caution">
    <text evidence="4">The sequence shown here is derived from an EMBL/GenBank/DDBJ whole genome shotgun (WGS) entry which is preliminary data.</text>
</comment>
<dbReference type="InterPro" id="IPR051400">
    <property type="entry name" value="HAD-like_hydrolase"/>
</dbReference>
<dbReference type="SFLD" id="SFLDS00003">
    <property type="entry name" value="Haloacid_Dehalogenase"/>
    <property type="match status" value="1"/>
</dbReference>
<dbReference type="Gene3D" id="3.40.50.1000">
    <property type="entry name" value="HAD superfamily/HAD-like"/>
    <property type="match status" value="1"/>
</dbReference>
<dbReference type="GO" id="GO:0043726">
    <property type="term" value="F:5-amino-6-(5-phosphoribitylamino)uracil phosphatase activity"/>
    <property type="evidence" value="ECO:0007669"/>
    <property type="project" value="UniProtKB-EC"/>
</dbReference>
<dbReference type="SUPFAM" id="SSF56784">
    <property type="entry name" value="HAD-like"/>
    <property type="match status" value="1"/>
</dbReference>
<evidence type="ECO:0000256" key="1">
    <source>
        <dbReference type="ARBA" id="ARBA00001946"/>
    </source>
</evidence>